<accession>A0A415P4N2</accession>
<evidence type="ECO:0000313" key="2">
    <source>
        <dbReference type="EMBL" id="RHM07608.1"/>
    </source>
</evidence>
<dbReference type="Proteomes" id="UP000284868">
    <property type="component" value="Unassembled WGS sequence"/>
</dbReference>
<feature type="domain" description="Glycosyltransferase subfamily 4-like N-terminal" evidence="1">
    <location>
        <begin position="48"/>
        <end position="152"/>
    </location>
</feature>
<comment type="caution">
    <text evidence="2">The sequence shown here is derived from an EMBL/GenBank/DDBJ whole genome shotgun (WGS) entry which is preliminary data.</text>
</comment>
<protein>
    <recommendedName>
        <fullName evidence="1">Glycosyltransferase subfamily 4-like N-terminal domain-containing protein</fullName>
    </recommendedName>
</protein>
<reference evidence="2 3" key="1">
    <citation type="submission" date="2018-08" db="EMBL/GenBank/DDBJ databases">
        <title>A genome reference for cultivated species of the human gut microbiota.</title>
        <authorList>
            <person name="Zou Y."/>
            <person name="Xue W."/>
            <person name="Luo G."/>
        </authorList>
    </citation>
    <scope>NUCLEOTIDE SEQUENCE [LARGE SCALE GENOMIC DNA]</scope>
    <source>
        <strain evidence="2 3">AF35-6BH</strain>
    </source>
</reference>
<organism evidence="2 3">
    <name type="scientific">Amedibacillus dolichus</name>
    <dbReference type="NCBI Taxonomy" id="31971"/>
    <lineage>
        <taxon>Bacteria</taxon>
        <taxon>Bacillati</taxon>
        <taxon>Bacillota</taxon>
        <taxon>Erysipelotrichia</taxon>
        <taxon>Erysipelotrichales</taxon>
        <taxon>Erysipelotrichaceae</taxon>
        <taxon>Amedibacillus</taxon>
    </lineage>
</organism>
<sequence>MKKKVCMIVPSFSAKGGIATVVSGYKGSELEKWYDMKYIESYCEGNKVKKILVAIGAYFLFLKEMLANKPDIVHIHSSFGGSFYRKLPFVYIARGFKIPIINHIHGSEISNLYINASEKKKRLVEKCFDKCSCLVVLSEEWKDNLEVIKTKTQKVVIENYSTIHKECLQRKEHSE</sequence>
<dbReference type="Pfam" id="PF13439">
    <property type="entry name" value="Glyco_transf_4"/>
    <property type="match status" value="1"/>
</dbReference>
<dbReference type="InterPro" id="IPR028098">
    <property type="entry name" value="Glyco_trans_4-like_N"/>
</dbReference>
<proteinExistence type="predicted"/>
<dbReference type="RefSeq" id="WP_118365839.1">
    <property type="nucleotide sequence ID" value="NZ_QRPK01000063.1"/>
</dbReference>
<evidence type="ECO:0000259" key="1">
    <source>
        <dbReference type="Pfam" id="PF13439"/>
    </source>
</evidence>
<dbReference type="SUPFAM" id="SSF53756">
    <property type="entry name" value="UDP-Glycosyltransferase/glycogen phosphorylase"/>
    <property type="match status" value="1"/>
</dbReference>
<gene>
    <name evidence="2" type="ORF">DWZ83_09010</name>
</gene>
<name>A0A415P4N2_9FIRM</name>
<keyword evidence="3" id="KW-1185">Reference proteome</keyword>
<dbReference type="Gene3D" id="3.40.50.2000">
    <property type="entry name" value="Glycogen Phosphorylase B"/>
    <property type="match status" value="1"/>
</dbReference>
<evidence type="ECO:0000313" key="3">
    <source>
        <dbReference type="Proteomes" id="UP000284868"/>
    </source>
</evidence>
<dbReference type="AlphaFoldDB" id="A0A415P4N2"/>
<dbReference type="EMBL" id="QRPK01000063">
    <property type="protein sequence ID" value="RHM07608.1"/>
    <property type="molecule type" value="Genomic_DNA"/>
</dbReference>
<dbReference type="OrthoDB" id="179766at2"/>